<comment type="similarity">
    <text evidence="1 4 5">Belongs to the bacterial ribosomal protein bL21 family.</text>
</comment>
<dbReference type="EMBL" id="JACIGK010000011">
    <property type="protein sequence ID" value="MBB4266117.1"/>
    <property type="molecule type" value="Genomic_DNA"/>
</dbReference>
<sequence>MMFAVIKTGGKQYKVAEDDIVDVEKLDAEEGADVTFDQVLMVGDTLGQPTVAGATVTGRVERQFRDKKIIVFKKKRRQNYRRKAGHRQSLTRVRITGIAG</sequence>
<dbReference type="PANTHER" id="PTHR21349">
    <property type="entry name" value="50S RIBOSOMAL PROTEIN L21"/>
    <property type="match status" value="1"/>
</dbReference>
<evidence type="ECO:0000256" key="1">
    <source>
        <dbReference type="ARBA" id="ARBA00008563"/>
    </source>
</evidence>
<dbReference type="GO" id="GO:0006412">
    <property type="term" value="P:translation"/>
    <property type="evidence" value="ECO:0007669"/>
    <property type="project" value="UniProtKB-UniRule"/>
</dbReference>
<evidence type="ECO:0000256" key="3">
    <source>
        <dbReference type="ARBA" id="ARBA00023274"/>
    </source>
</evidence>
<comment type="subunit">
    <text evidence="4">Part of the 50S ribosomal subunit. Contacts protein L20.</text>
</comment>
<gene>
    <name evidence="4" type="primary">rplU</name>
    <name evidence="6" type="ORF">GGD89_001746</name>
</gene>
<protein>
    <recommendedName>
        <fullName evidence="4">Large ribosomal subunit protein bL21</fullName>
    </recommendedName>
</protein>
<dbReference type="AlphaFoldDB" id="A0A7W6WA56"/>
<dbReference type="GO" id="GO:0005737">
    <property type="term" value="C:cytoplasm"/>
    <property type="evidence" value="ECO:0007669"/>
    <property type="project" value="UniProtKB-ARBA"/>
</dbReference>
<evidence type="ECO:0000313" key="7">
    <source>
        <dbReference type="Proteomes" id="UP000554286"/>
    </source>
</evidence>
<evidence type="ECO:0000256" key="2">
    <source>
        <dbReference type="ARBA" id="ARBA00022980"/>
    </source>
</evidence>
<proteinExistence type="inferred from homology"/>
<accession>A0A7W6WA56</accession>
<dbReference type="Pfam" id="PF00829">
    <property type="entry name" value="Ribosomal_L21p"/>
    <property type="match status" value="1"/>
</dbReference>
<keyword evidence="4 5" id="KW-0694">RNA-binding</keyword>
<comment type="function">
    <text evidence="4 5">This protein binds to 23S rRNA in the presence of protein L20.</text>
</comment>
<dbReference type="GO" id="GO:0005840">
    <property type="term" value="C:ribosome"/>
    <property type="evidence" value="ECO:0007669"/>
    <property type="project" value="UniProtKB-KW"/>
</dbReference>
<keyword evidence="7" id="KW-1185">Reference proteome</keyword>
<organism evidence="6 7">
    <name type="scientific">Roseospira visakhapatnamensis</name>
    <dbReference type="NCBI Taxonomy" id="390880"/>
    <lineage>
        <taxon>Bacteria</taxon>
        <taxon>Pseudomonadati</taxon>
        <taxon>Pseudomonadota</taxon>
        <taxon>Alphaproteobacteria</taxon>
        <taxon>Rhodospirillales</taxon>
        <taxon>Rhodospirillaceae</taxon>
        <taxon>Roseospira</taxon>
    </lineage>
</organism>
<keyword evidence="3 4" id="KW-0687">Ribonucleoprotein</keyword>
<dbReference type="HAMAP" id="MF_01363">
    <property type="entry name" value="Ribosomal_bL21"/>
    <property type="match status" value="1"/>
</dbReference>
<comment type="caution">
    <text evidence="6">The sequence shown here is derived from an EMBL/GenBank/DDBJ whole genome shotgun (WGS) entry which is preliminary data.</text>
</comment>
<reference evidence="6 7" key="1">
    <citation type="submission" date="2020-08" db="EMBL/GenBank/DDBJ databases">
        <title>Genome sequencing of Purple Non-Sulfur Bacteria from various extreme environments.</title>
        <authorList>
            <person name="Mayer M."/>
        </authorList>
    </citation>
    <scope>NUCLEOTIDE SEQUENCE [LARGE SCALE GENOMIC DNA]</scope>
    <source>
        <strain evidence="6 7">JA131</strain>
    </source>
</reference>
<keyword evidence="2 4" id="KW-0689">Ribosomal protein</keyword>
<dbReference type="NCBIfam" id="TIGR00061">
    <property type="entry name" value="L21"/>
    <property type="match status" value="1"/>
</dbReference>
<dbReference type="GO" id="GO:1990904">
    <property type="term" value="C:ribonucleoprotein complex"/>
    <property type="evidence" value="ECO:0007669"/>
    <property type="project" value="UniProtKB-KW"/>
</dbReference>
<keyword evidence="4 5" id="KW-0699">rRNA-binding</keyword>
<evidence type="ECO:0000313" key="6">
    <source>
        <dbReference type="EMBL" id="MBB4266117.1"/>
    </source>
</evidence>
<dbReference type="InterPro" id="IPR028909">
    <property type="entry name" value="bL21-like"/>
</dbReference>
<evidence type="ECO:0000256" key="5">
    <source>
        <dbReference type="RuleBase" id="RU000562"/>
    </source>
</evidence>
<name>A0A7W6WA56_9PROT</name>
<dbReference type="GO" id="GO:0019843">
    <property type="term" value="F:rRNA binding"/>
    <property type="evidence" value="ECO:0007669"/>
    <property type="project" value="UniProtKB-UniRule"/>
</dbReference>
<dbReference type="InterPro" id="IPR001787">
    <property type="entry name" value="Ribosomal_bL21"/>
</dbReference>
<dbReference type="Proteomes" id="UP000554286">
    <property type="component" value="Unassembled WGS sequence"/>
</dbReference>
<dbReference type="SUPFAM" id="SSF141091">
    <property type="entry name" value="L21p-like"/>
    <property type="match status" value="1"/>
</dbReference>
<evidence type="ECO:0000256" key="4">
    <source>
        <dbReference type="HAMAP-Rule" id="MF_01363"/>
    </source>
</evidence>
<dbReference type="GO" id="GO:0003735">
    <property type="term" value="F:structural constituent of ribosome"/>
    <property type="evidence" value="ECO:0007669"/>
    <property type="project" value="InterPro"/>
</dbReference>
<dbReference type="PANTHER" id="PTHR21349:SF0">
    <property type="entry name" value="LARGE RIBOSOMAL SUBUNIT PROTEIN BL21M"/>
    <property type="match status" value="1"/>
</dbReference>
<dbReference type="InterPro" id="IPR036164">
    <property type="entry name" value="bL21-like_sf"/>
</dbReference>